<dbReference type="InterPro" id="IPR025997">
    <property type="entry name" value="SBP_2_dom"/>
</dbReference>
<dbReference type="EMBL" id="FNIL01000003">
    <property type="protein sequence ID" value="SDN78544.1"/>
    <property type="molecule type" value="Genomic_DNA"/>
</dbReference>
<feature type="signal peptide" evidence="2">
    <location>
        <begin position="1"/>
        <end position="22"/>
    </location>
</feature>
<dbReference type="AlphaFoldDB" id="A0A1H0E824"/>
<sequence length="345" mass="37972">MKLGMLFVFTGMLAGCSNFTSAEENYEILYTHNTVEKEQEVNSSEDQYTIALVSKVDNISYFNAVEDGAREAAEDLDIELIFRGPATADSEGQVEIIEELITQEVDLIAVSANDPAELSAVLLEAQAQGIEVISWDSDVSPGSRSFFINMVDSETLGRHLMDTLAWNVDESGDFAVMIGTLEAPNINKWLYWMEYQQKIFYPDLNLVEVAVTDDDPQKAYKSAQELIENHEDLIGIVGASSVGPPAAAQAVAEAGKSGDISVVGLSTPDLMNSYLKEGAAQMVTLWSPKKLGYLTVSLSKQLLEGNKPYDGQEIERVGRIKWNGDTVIMGDPIDFTDENVDYYDF</sequence>
<dbReference type="GO" id="GO:0030246">
    <property type="term" value="F:carbohydrate binding"/>
    <property type="evidence" value="ECO:0007669"/>
    <property type="project" value="TreeGrafter"/>
</dbReference>
<dbReference type="InterPro" id="IPR028082">
    <property type="entry name" value="Peripla_BP_I"/>
</dbReference>
<dbReference type="InterPro" id="IPR050555">
    <property type="entry name" value="Bact_Solute-Bind_Prot2"/>
</dbReference>
<evidence type="ECO:0000256" key="1">
    <source>
        <dbReference type="ARBA" id="ARBA00004196"/>
    </source>
</evidence>
<evidence type="ECO:0000259" key="3">
    <source>
        <dbReference type="Pfam" id="PF13407"/>
    </source>
</evidence>
<dbReference type="CDD" id="cd06302">
    <property type="entry name" value="PBP1_LsrB_Quorum_Sensing-like"/>
    <property type="match status" value="1"/>
</dbReference>
<dbReference type="GO" id="GO:0030288">
    <property type="term" value="C:outer membrane-bounded periplasmic space"/>
    <property type="evidence" value="ECO:0007669"/>
    <property type="project" value="TreeGrafter"/>
</dbReference>
<evidence type="ECO:0000313" key="4">
    <source>
        <dbReference type="EMBL" id="SDN78544.1"/>
    </source>
</evidence>
<name>A0A1H0E824_9BACI</name>
<keyword evidence="2" id="KW-0732">Signal</keyword>
<dbReference type="Gene3D" id="3.40.50.2300">
    <property type="match status" value="2"/>
</dbReference>
<dbReference type="PANTHER" id="PTHR30036">
    <property type="entry name" value="D-XYLOSE-BINDING PERIPLASMIC PROTEIN"/>
    <property type="match status" value="1"/>
</dbReference>
<dbReference type="PROSITE" id="PS51257">
    <property type="entry name" value="PROKAR_LIPOPROTEIN"/>
    <property type="match status" value="1"/>
</dbReference>
<dbReference type="Proteomes" id="UP000198778">
    <property type="component" value="Unassembled WGS sequence"/>
</dbReference>
<protein>
    <submittedName>
        <fullName evidence="4">Rhamnose transport system substrate-binding protein</fullName>
    </submittedName>
</protein>
<evidence type="ECO:0000256" key="2">
    <source>
        <dbReference type="SAM" id="SignalP"/>
    </source>
</evidence>
<proteinExistence type="predicted"/>
<dbReference type="SUPFAM" id="SSF53822">
    <property type="entry name" value="Periplasmic binding protein-like I"/>
    <property type="match status" value="1"/>
</dbReference>
<comment type="subcellular location">
    <subcellularLocation>
        <location evidence="1">Cell envelope</location>
    </subcellularLocation>
</comment>
<accession>A0A1H0E824</accession>
<dbReference type="PANTHER" id="PTHR30036:SF8">
    <property type="entry name" value="ABC-TYPE SUGAR TRANSPORT SYSTEM PERIPLASMIC COMPONENT-LIKE PROTEIN"/>
    <property type="match status" value="1"/>
</dbReference>
<reference evidence="5" key="1">
    <citation type="submission" date="2016-10" db="EMBL/GenBank/DDBJ databases">
        <authorList>
            <person name="Varghese N."/>
            <person name="Submissions S."/>
        </authorList>
    </citation>
    <scope>NUCLEOTIDE SEQUENCE [LARGE SCALE GENOMIC DNA]</scope>
    <source>
        <strain evidence="5">CGMCC 1.10369</strain>
    </source>
</reference>
<organism evidence="4 5">
    <name type="scientific">Alkalicoccus daliensis</name>
    <dbReference type="NCBI Taxonomy" id="745820"/>
    <lineage>
        <taxon>Bacteria</taxon>
        <taxon>Bacillati</taxon>
        <taxon>Bacillota</taxon>
        <taxon>Bacilli</taxon>
        <taxon>Bacillales</taxon>
        <taxon>Bacillaceae</taxon>
        <taxon>Alkalicoccus</taxon>
    </lineage>
</organism>
<feature type="chain" id="PRO_5011586566" evidence="2">
    <location>
        <begin position="23"/>
        <end position="345"/>
    </location>
</feature>
<feature type="domain" description="Periplasmic binding protein" evidence="3">
    <location>
        <begin position="50"/>
        <end position="307"/>
    </location>
</feature>
<evidence type="ECO:0000313" key="5">
    <source>
        <dbReference type="Proteomes" id="UP000198778"/>
    </source>
</evidence>
<keyword evidence="5" id="KW-1185">Reference proteome</keyword>
<dbReference type="Pfam" id="PF13407">
    <property type="entry name" value="Peripla_BP_4"/>
    <property type="match status" value="1"/>
</dbReference>
<gene>
    <name evidence="4" type="ORF">SAMN04488053_103241</name>
</gene>
<dbReference type="STRING" id="745820.SAMN04488053_103241"/>